<dbReference type="GO" id="GO:0015074">
    <property type="term" value="P:DNA integration"/>
    <property type="evidence" value="ECO:0007669"/>
    <property type="project" value="InterPro"/>
</dbReference>
<dbReference type="STRING" id="39966.A0A369J2W2"/>
<dbReference type="InterPro" id="IPR013762">
    <property type="entry name" value="Integrase-like_cat_sf"/>
</dbReference>
<dbReference type="SUPFAM" id="SSF47823">
    <property type="entry name" value="lambda integrase-like, N-terminal domain"/>
    <property type="match status" value="1"/>
</dbReference>
<dbReference type="EMBL" id="LUEZ02000124">
    <property type="protein sequence ID" value="RDB16361.1"/>
    <property type="molecule type" value="Genomic_DNA"/>
</dbReference>
<gene>
    <name evidence="4" type="ORF">Hypma_002731</name>
</gene>
<feature type="compositionally biased region" description="Polar residues" evidence="3">
    <location>
        <begin position="362"/>
        <end position="379"/>
    </location>
</feature>
<reference evidence="4" key="1">
    <citation type="submission" date="2018-04" db="EMBL/GenBank/DDBJ databases">
        <title>Whole genome sequencing of Hypsizygus marmoreus.</title>
        <authorList>
            <person name="Choi I.-G."/>
            <person name="Min B."/>
            <person name="Kim J.-G."/>
            <person name="Kim S."/>
            <person name="Oh Y.-L."/>
            <person name="Kong W.-S."/>
            <person name="Park H."/>
            <person name="Jeong J."/>
            <person name="Song E.-S."/>
        </authorList>
    </citation>
    <scope>NUCLEOTIDE SEQUENCE [LARGE SCALE GENOMIC DNA]</scope>
    <source>
        <strain evidence="4">51987-8</strain>
    </source>
</reference>
<evidence type="ECO:0000256" key="1">
    <source>
        <dbReference type="ARBA" id="ARBA00023125"/>
    </source>
</evidence>
<evidence type="ECO:0000313" key="5">
    <source>
        <dbReference type="Proteomes" id="UP000076154"/>
    </source>
</evidence>
<accession>A0A369J2W2</accession>
<evidence type="ECO:0000256" key="3">
    <source>
        <dbReference type="SAM" id="MobiDB-lite"/>
    </source>
</evidence>
<dbReference type="InterPro" id="IPR010998">
    <property type="entry name" value="Integrase_recombinase_N"/>
</dbReference>
<feature type="region of interest" description="Disordered" evidence="3">
    <location>
        <begin position="359"/>
        <end position="380"/>
    </location>
</feature>
<dbReference type="Gene3D" id="1.10.443.10">
    <property type="entry name" value="Intergrase catalytic core"/>
    <property type="match status" value="1"/>
</dbReference>
<dbReference type="InterPro" id="IPR052055">
    <property type="entry name" value="Hepadnavirus_pol/RT"/>
</dbReference>
<dbReference type="Proteomes" id="UP000076154">
    <property type="component" value="Unassembled WGS sequence"/>
</dbReference>
<name>A0A369J2W2_HYPMA</name>
<sequence>MPPNQLSNAGIPGPIPDDFDFGNFMIVPPAISRFELPLASRLSQNVTIENNNNDSVVKTINAKFTTPRPDDLDIGPPLKAPFCYSEDELKELVGSEALCAALGPLPVSFLRVVVARRADLKRTADLERQVDKEKDKEVLRTRTKLAGTLRLANPIRRIMGKADIITIPTVYFVGILNKACPPLNFFTNDHIHTVNHSPQDVYVKQQRPWGTEDSTGEKVSLLDLPKMISLWGSDDHSSCLTPLGYFEASGNLLTALEHLSEPAHDVQNGSLSATYAAEFKKHRDFFVNLDKFETSYSICYPFELSARRDILIGVLFDQDAYALEITVLRRTQASLSQMTSFKRPSPTTDLSDFRATKVPRNSFRSDPSASRIPDTSPSSKFFRDSGPTCLICGKGHRYRDHPATPAVFDDGKPLFSRLSDNIIWTTKSLKGSTPKRLCTIWNLISVEETTLRLNDIPPAHGLLKVVSEPESSAVSYSSTVPSFHHHAPLLYRDFSDDIHIRPRPLNALPSDVELFERIIHPYSIDGFDFLLRKHDLSSSYPHLISNLTHGFPLGTLPCLTSSVIIKNHPSVNRFPSLVQEYIDTELLHSRMSGPFTLCDIERILRGPIYCSPFIVSEQDQGPGISPKYRVCRNLSKDDPISGMPSVNSFISKDDFPTRFDMAFQIAEAVASAPSGTQAMAFDIKSFHRTCPALPHHKPYLVVSFNNEFFIDHVHPFGARPASSNAGQIANAAVDIWQAESGVHNRLFKYEDDINNFRYPTPDGRFFDGVFSYAHNCDSATALIDQLHIPWHPEKTGTRFFSLTTFIGFNWDLTLRRVSLPDKKRLKYLSRISTMLSDAANNLRFNLRQIQVIHGTLVHVCFVFPDGSSRLPVLSNFMSGWFLSLYSHISTLIHILHEGFHADNFVKHRLSDSFLHTLRWWQDRLSNPQAFRQLRPIGPLQDHGIYVDASTSWGIGIIIDNHWHAFQLVADWKIPGRDICWLETLAVELAITFLRQLNFTNQHILVHSDNNGAIGAHSKNRSRNLAINLSVRRTYSVLAECLLVPEFQYIESSLNPADPLSRGEPGPSITHLPSTTSSTSSSEVVAAGFGVFLAQPPLPRKPSSELSPPPLSIPSLSTSPSTIYPYVSIALPTSSLPVYVPLTSVVPSSTISDRLSDVRAAAALSLPPKIARRPLPENSWTPSLLRPHVPADRRVLLWTTPHSIIAQSLMDSVSPQLQRKIFEHLLLATSDDTRQSYGAGILRFTQFCDREQIPEALRMPASTILLSAFIADAIGTCTGACIRNWINGLRIWHLYNRAEWFGHDSWIQSLQKSANIQGVPFMRPPRGPITRDHLSHLRSKLDLSSPFGAAVWAVSLTAFWGCRRLGELLIRSRGCFSTTHDVTRESRFSYSYVNDRHVVTFHIPWTKTTGIRGGDCILTATNNEFCPVSALLNHLKINNISDSHAPLFAFGTSNSWSYLTKDKFLDFTTGSFALLYIFHSQLIKIVTPDIYKTANLEWVLGHSYRIGGSLELLSSGVAPEIIMKIGGWTSLCFLLYWRRLELVIPAAITRAWDARRREFAHRHHLPHNADDLLFTLDV</sequence>
<keyword evidence="1" id="KW-0238">DNA-binding</keyword>
<evidence type="ECO:0008006" key="6">
    <source>
        <dbReference type="Google" id="ProtNLM"/>
    </source>
</evidence>
<evidence type="ECO:0000256" key="2">
    <source>
        <dbReference type="ARBA" id="ARBA00023172"/>
    </source>
</evidence>
<dbReference type="InParanoid" id="A0A369J2W2"/>
<proteinExistence type="predicted"/>
<dbReference type="SUPFAM" id="SSF56349">
    <property type="entry name" value="DNA breaking-rejoining enzymes"/>
    <property type="match status" value="1"/>
</dbReference>
<dbReference type="Gene3D" id="1.10.150.130">
    <property type="match status" value="1"/>
</dbReference>
<comment type="caution">
    <text evidence="4">The sequence shown here is derived from an EMBL/GenBank/DDBJ whole genome shotgun (WGS) entry which is preliminary data.</text>
</comment>
<dbReference type="InterPro" id="IPR011010">
    <property type="entry name" value="DNA_brk_join_enz"/>
</dbReference>
<dbReference type="OrthoDB" id="3266428at2759"/>
<evidence type="ECO:0000313" key="4">
    <source>
        <dbReference type="EMBL" id="RDB16361.1"/>
    </source>
</evidence>
<dbReference type="GO" id="GO:0003677">
    <property type="term" value="F:DNA binding"/>
    <property type="evidence" value="ECO:0007669"/>
    <property type="project" value="UniProtKB-KW"/>
</dbReference>
<feature type="region of interest" description="Disordered" evidence="3">
    <location>
        <begin position="1058"/>
        <end position="1078"/>
    </location>
</feature>
<organism evidence="4 5">
    <name type="scientific">Hypsizygus marmoreus</name>
    <name type="common">White beech mushroom</name>
    <name type="synonym">Agaricus marmoreus</name>
    <dbReference type="NCBI Taxonomy" id="39966"/>
    <lineage>
        <taxon>Eukaryota</taxon>
        <taxon>Fungi</taxon>
        <taxon>Dikarya</taxon>
        <taxon>Basidiomycota</taxon>
        <taxon>Agaricomycotina</taxon>
        <taxon>Agaricomycetes</taxon>
        <taxon>Agaricomycetidae</taxon>
        <taxon>Agaricales</taxon>
        <taxon>Tricholomatineae</taxon>
        <taxon>Lyophyllaceae</taxon>
        <taxon>Hypsizygus</taxon>
    </lineage>
</organism>
<dbReference type="PANTHER" id="PTHR33050:SF7">
    <property type="entry name" value="RIBONUCLEASE H"/>
    <property type="match status" value="1"/>
</dbReference>
<protein>
    <recommendedName>
        <fullName evidence="6">Reverse transcriptase domain-containing protein</fullName>
    </recommendedName>
</protein>
<keyword evidence="2" id="KW-0233">DNA recombination</keyword>
<dbReference type="PANTHER" id="PTHR33050">
    <property type="entry name" value="REVERSE TRANSCRIPTASE DOMAIN-CONTAINING PROTEIN"/>
    <property type="match status" value="1"/>
</dbReference>
<keyword evidence="5" id="KW-1185">Reference proteome</keyword>
<dbReference type="GO" id="GO:0006310">
    <property type="term" value="P:DNA recombination"/>
    <property type="evidence" value="ECO:0007669"/>
    <property type="project" value="UniProtKB-KW"/>
</dbReference>